<evidence type="ECO:0000313" key="8">
    <source>
        <dbReference type="EMBL" id="KCW62936.1"/>
    </source>
</evidence>
<reference evidence="8" key="1">
    <citation type="submission" date="2013-07" db="EMBL/GenBank/DDBJ databases">
        <title>The genome of Eucalyptus grandis.</title>
        <authorList>
            <person name="Schmutz J."/>
            <person name="Hayes R."/>
            <person name="Myburg A."/>
            <person name="Tuskan G."/>
            <person name="Grattapaglia D."/>
            <person name="Rokhsar D.S."/>
        </authorList>
    </citation>
    <scope>NUCLEOTIDE SEQUENCE</scope>
    <source>
        <tissue evidence="8">Leaf extractions</tissue>
    </source>
</reference>
<keyword evidence="2" id="KW-0547">Nucleotide-binding</keyword>
<dbReference type="Pfam" id="PF23247">
    <property type="entry name" value="LRR_RPS2"/>
    <property type="match status" value="1"/>
</dbReference>
<dbReference type="GO" id="GO:0005524">
    <property type="term" value="F:ATP binding"/>
    <property type="evidence" value="ECO:0007669"/>
    <property type="project" value="UniProtKB-KW"/>
</dbReference>
<dbReference type="GO" id="GO:0043531">
    <property type="term" value="F:ADP binding"/>
    <property type="evidence" value="ECO:0007669"/>
    <property type="project" value="InterPro"/>
</dbReference>
<dbReference type="Gene3D" id="3.80.10.10">
    <property type="entry name" value="Ribonuclease Inhibitor"/>
    <property type="match status" value="1"/>
</dbReference>
<dbReference type="PANTHER" id="PTHR33463">
    <property type="entry name" value="NB-ARC DOMAIN-CONTAINING PROTEIN-RELATED"/>
    <property type="match status" value="1"/>
</dbReference>
<feature type="coiled-coil region" evidence="5">
    <location>
        <begin position="34"/>
        <end position="82"/>
    </location>
</feature>
<gene>
    <name evidence="8" type="ORF">EUGRSUZ_G00532</name>
</gene>
<dbReference type="SUPFAM" id="SSF52540">
    <property type="entry name" value="P-loop containing nucleoside triphosphate hydrolases"/>
    <property type="match status" value="1"/>
</dbReference>
<dbReference type="Gene3D" id="1.10.8.430">
    <property type="entry name" value="Helical domain of apoptotic protease-activating factors"/>
    <property type="match status" value="1"/>
</dbReference>
<dbReference type="SUPFAM" id="SSF52058">
    <property type="entry name" value="L domain-like"/>
    <property type="match status" value="1"/>
</dbReference>
<organism evidence="8">
    <name type="scientific">Eucalyptus grandis</name>
    <name type="common">Flooded gum</name>
    <dbReference type="NCBI Taxonomy" id="71139"/>
    <lineage>
        <taxon>Eukaryota</taxon>
        <taxon>Viridiplantae</taxon>
        <taxon>Streptophyta</taxon>
        <taxon>Embryophyta</taxon>
        <taxon>Tracheophyta</taxon>
        <taxon>Spermatophyta</taxon>
        <taxon>Magnoliopsida</taxon>
        <taxon>eudicotyledons</taxon>
        <taxon>Gunneridae</taxon>
        <taxon>Pentapetalae</taxon>
        <taxon>rosids</taxon>
        <taxon>malvids</taxon>
        <taxon>Myrtales</taxon>
        <taxon>Myrtaceae</taxon>
        <taxon>Myrtoideae</taxon>
        <taxon>Eucalypteae</taxon>
        <taxon>Eucalyptus</taxon>
    </lineage>
</organism>
<dbReference type="InterPro" id="IPR032675">
    <property type="entry name" value="LRR_dom_sf"/>
</dbReference>
<dbReference type="OMA" id="EISICHP"/>
<keyword evidence="4" id="KW-0067">ATP-binding</keyword>
<evidence type="ECO:0000256" key="5">
    <source>
        <dbReference type="SAM" id="Coils"/>
    </source>
</evidence>
<dbReference type="Pfam" id="PF00931">
    <property type="entry name" value="NB-ARC"/>
    <property type="match status" value="1"/>
</dbReference>
<feature type="domain" description="Disease resistance protein At4g27190-like leucine-rich repeats" evidence="7">
    <location>
        <begin position="761"/>
        <end position="859"/>
    </location>
</feature>
<evidence type="ECO:0000256" key="2">
    <source>
        <dbReference type="ARBA" id="ARBA00022741"/>
    </source>
</evidence>
<dbReference type="Gene3D" id="3.40.50.300">
    <property type="entry name" value="P-loop containing nucleotide triphosphate hydrolases"/>
    <property type="match status" value="1"/>
</dbReference>
<evidence type="ECO:0000259" key="7">
    <source>
        <dbReference type="Pfam" id="PF23247"/>
    </source>
</evidence>
<dbReference type="InterPro" id="IPR002182">
    <property type="entry name" value="NB-ARC"/>
</dbReference>
<dbReference type="InterPro" id="IPR027417">
    <property type="entry name" value="P-loop_NTPase"/>
</dbReference>
<dbReference type="InParanoid" id="A0A059BAQ9"/>
<keyword evidence="5" id="KW-0175">Coiled coil</keyword>
<dbReference type="Gramene" id="KCW62936">
    <property type="protein sequence ID" value="KCW62936"/>
    <property type="gene ID" value="EUGRSUZ_G00532"/>
</dbReference>
<evidence type="ECO:0000256" key="3">
    <source>
        <dbReference type="ARBA" id="ARBA00022821"/>
    </source>
</evidence>
<dbReference type="PRINTS" id="PR00364">
    <property type="entry name" value="DISEASERSIST"/>
</dbReference>
<evidence type="ECO:0000256" key="1">
    <source>
        <dbReference type="ARBA" id="ARBA00008894"/>
    </source>
</evidence>
<dbReference type="EMBL" id="KK198759">
    <property type="protein sequence ID" value="KCW62936.1"/>
    <property type="molecule type" value="Genomic_DNA"/>
</dbReference>
<comment type="similarity">
    <text evidence="1">Belongs to the disease resistance NB-LRR family.</text>
</comment>
<proteinExistence type="inferred from homology"/>
<evidence type="ECO:0000259" key="6">
    <source>
        <dbReference type="Pfam" id="PF00931"/>
    </source>
</evidence>
<accession>A0A059BAQ9</accession>
<sequence length="887" mass="99753">MADIVQSIASKVAEYLAAPIGRRCGYLIFSNSYVGQLKEELEKLDDAMVGLQRSVDDAENNMREIKREVNRWKNDAETVANKARGMLDDEGRAKKTCFCGWLPNPKERYCLGRDARKTAQAIQALIPQGKFERVYYESDPPGRVAGTPDVNSSAGDGGDTIVDSRASVFQGIMKVLDDEKLRVIGVYGPGGVGKTKLLEEVEKNLSKEKGPFHMIVKAKVSQIPVSKNIQDEIADALKLDLKDVQSESGRANRLMERLQRDPSEKVLIILDDLWGELDLNAVGIPSRDINGKCKLLLASRFEDVLKKKMSANKTFFLGGLNNDEAFGLFAKTVGNRLEDDKDLKAIAAQVVKKLAGLPLLIISIAKTLKESPVSAWRIAQIEIDESTKEIQETIVKLSYGHLTTEDAKCLFLLCGLIGGTIHVELLWVLGMGLGLFEKINETIQNSRERLNNILDSLRSICLLQDGGDDKKNVTIHDLYSEVIISNAFSDQNCLIINSDYGSWPREKLEKCWACLVNVGNGINCYVEDVANLGKLKALRILSFDGSIISRLPKEIGKLTNLRSLNLNHCYSLKIIEPGALKGLIDLEELHMKKSFDQWMGKHEIPSKSCRVGLVELKNWTKLASLEISICHPIILLEDDDLPFENLDKFWIDIGNIGFWTDIQSFGWRENEGLTTMQLNLEGCDSILSRKWVKKNLQKTQCLYLSELSEFKESPRELCTQGFREVKYFNIKDSPSIKYIAGSSNGLPLIAFGKLESFFLENLINLEKICHGPIAPECFNKLKALRVRQCDQLKYLWCLSDVQRLVQLEEIEVWKCDSMQSIVTHDAGEDIVSTNNKVELPNVRHLALNELPNMTSFCTKAEITLEDIPIQVIFFHFFPLSICPIRMR</sequence>
<dbReference type="STRING" id="71139.A0A059BAQ9"/>
<protein>
    <submittedName>
        <fullName evidence="8">Uncharacterized protein</fullName>
    </submittedName>
</protein>
<feature type="domain" description="NB-ARC" evidence="6">
    <location>
        <begin position="172"/>
        <end position="335"/>
    </location>
</feature>
<dbReference type="AlphaFoldDB" id="A0A059BAQ9"/>
<evidence type="ECO:0000256" key="4">
    <source>
        <dbReference type="ARBA" id="ARBA00022840"/>
    </source>
</evidence>
<dbReference type="PANTHER" id="PTHR33463:SF203">
    <property type="entry name" value="AAA+ ATPASE DOMAIN-CONTAINING PROTEIN"/>
    <property type="match status" value="1"/>
</dbReference>
<dbReference type="InterPro" id="IPR042197">
    <property type="entry name" value="Apaf_helical"/>
</dbReference>
<dbReference type="InterPro" id="IPR057135">
    <property type="entry name" value="At4g27190-like_LRR"/>
</dbReference>
<dbReference type="GO" id="GO:0006952">
    <property type="term" value="P:defense response"/>
    <property type="evidence" value="ECO:0007669"/>
    <property type="project" value="UniProtKB-KW"/>
</dbReference>
<dbReference type="InterPro" id="IPR050905">
    <property type="entry name" value="Plant_NBS-LRR"/>
</dbReference>
<keyword evidence="3" id="KW-0611">Plant defense</keyword>
<name>A0A059BAQ9_EUCGR</name>